<evidence type="ECO:0000256" key="1">
    <source>
        <dbReference type="SAM" id="MobiDB-lite"/>
    </source>
</evidence>
<keyword evidence="3" id="KW-1185">Reference proteome</keyword>
<evidence type="ECO:0000313" key="2">
    <source>
        <dbReference type="EMBL" id="KAK9875703.1"/>
    </source>
</evidence>
<reference evidence="2 3" key="1">
    <citation type="submission" date="2023-03" db="EMBL/GenBank/DDBJ databases">
        <title>Genome insight into feeding habits of ladybird beetles.</title>
        <authorList>
            <person name="Li H.-S."/>
            <person name="Huang Y.-H."/>
            <person name="Pang H."/>
        </authorList>
    </citation>
    <scope>NUCLEOTIDE SEQUENCE [LARGE SCALE GENOMIC DNA]</scope>
    <source>
        <strain evidence="2">SYSU_2023b</strain>
        <tissue evidence="2">Whole body</tissue>
    </source>
</reference>
<feature type="compositionally biased region" description="Polar residues" evidence="1">
    <location>
        <begin position="65"/>
        <end position="77"/>
    </location>
</feature>
<dbReference type="EMBL" id="JARQZJ010000034">
    <property type="protein sequence ID" value="KAK9875703.1"/>
    <property type="molecule type" value="Genomic_DNA"/>
</dbReference>
<sequence>MEYLFLIDCVKFRNPGVFFEINSGFSESGILETRAPGLRPPVGIDIFASVAKNSSDLAQHRRDNTTPSPRTGPTTNGPAAGAVAERTTGAAGQFNCESGRERIHAVRLRRNTRSSTMPVVPPVLVTFLVAALGRAAGADGPTQPPCPVLEHVCRCSSDLQEFQCKAAAFEEVPQNLPYTITKL</sequence>
<accession>A0AAW1U4X4</accession>
<dbReference type="AlphaFoldDB" id="A0AAW1U4X4"/>
<gene>
    <name evidence="2" type="ORF">WA026_009500</name>
</gene>
<organism evidence="2 3">
    <name type="scientific">Henosepilachna vigintioctopunctata</name>
    <dbReference type="NCBI Taxonomy" id="420089"/>
    <lineage>
        <taxon>Eukaryota</taxon>
        <taxon>Metazoa</taxon>
        <taxon>Ecdysozoa</taxon>
        <taxon>Arthropoda</taxon>
        <taxon>Hexapoda</taxon>
        <taxon>Insecta</taxon>
        <taxon>Pterygota</taxon>
        <taxon>Neoptera</taxon>
        <taxon>Endopterygota</taxon>
        <taxon>Coleoptera</taxon>
        <taxon>Polyphaga</taxon>
        <taxon>Cucujiformia</taxon>
        <taxon>Coccinelloidea</taxon>
        <taxon>Coccinellidae</taxon>
        <taxon>Epilachninae</taxon>
        <taxon>Epilachnini</taxon>
        <taxon>Henosepilachna</taxon>
    </lineage>
</organism>
<comment type="caution">
    <text evidence="2">The sequence shown here is derived from an EMBL/GenBank/DDBJ whole genome shotgun (WGS) entry which is preliminary data.</text>
</comment>
<name>A0AAW1U4X4_9CUCU</name>
<dbReference type="Proteomes" id="UP001431783">
    <property type="component" value="Unassembled WGS sequence"/>
</dbReference>
<evidence type="ECO:0000313" key="3">
    <source>
        <dbReference type="Proteomes" id="UP001431783"/>
    </source>
</evidence>
<protein>
    <submittedName>
        <fullName evidence="2">Uncharacterized protein</fullName>
    </submittedName>
</protein>
<feature type="region of interest" description="Disordered" evidence="1">
    <location>
        <begin position="55"/>
        <end position="81"/>
    </location>
</feature>
<proteinExistence type="predicted"/>